<comment type="caution">
    <text evidence="2">The sequence shown here is derived from an EMBL/GenBank/DDBJ whole genome shotgun (WGS) entry which is preliminary data.</text>
</comment>
<evidence type="ECO:0000313" key="2">
    <source>
        <dbReference type="EMBL" id="CAG7833068.1"/>
    </source>
</evidence>
<dbReference type="Proteomes" id="UP000708208">
    <property type="component" value="Unassembled WGS sequence"/>
</dbReference>
<dbReference type="AlphaFoldDB" id="A0A8J2PJN7"/>
<reference evidence="2" key="1">
    <citation type="submission" date="2021-06" db="EMBL/GenBank/DDBJ databases">
        <authorList>
            <person name="Hodson N. C."/>
            <person name="Mongue J. A."/>
            <person name="Jaron S. K."/>
        </authorList>
    </citation>
    <scope>NUCLEOTIDE SEQUENCE</scope>
</reference>
<gene>
    <name evidence="2" type="ORF">AFUS01_LOCUS42715</name>
</gene>
<evidence type="ECO:0000313" key="3">
    <source>
        <dbReference type="Proteomes" id="UP000708208"/>
    </source>
</evidence>
<sequence length="87" mass="9365">MLNLSITPVVNETTNDNIFEVEFGDGSSTSIPDDDGAVRFHGVSLAMAIVSIAVIGLAFLRGICLCRNDCSRARQYTPISPIADEYV</sequence>
<keyword evidence="1" id="KW-0812">Transmembrane</keyword>
<dbReference type="EMBL" id="CAJVCH010568317">
    <property type="protein sequence ID" value="CAG7833068.1"/>
    <property type="molecule type" value="Genomic_DNA"/>
</dbReference>
<keyword evidence="1" id="KW-0472">Membrane</keyword>
<proteinExistence type="predicted"/>
<accession>A0A8J2PJN7</accession>
<name>A0A8J2PJN7_9HEXA</name>
<protein>
    <submittedName>
        <fullName evidence="2">Uncharacterized protein</fullName>
    </submittedName>
</protein>
<keyword evidence="3" id="KW-1185">Reference proteome</keyword>
<evidence type="ECO:0000256" key="1">
    <source>
        <dbReference type="SAM" id="Phobius"/>
    </source>
</evidence>
<keyword evidence="1" id="KW-1133">Transmembrane helix</keyword>
<feature type="transmembrane region" description="Helical" evidence="1">
    <location>
        <begin position="43"/>
        <end position="64"/>
    </location>
</feature>
<organism evidence="2 3">
    <name type="scientific">Allacma fusca</name>
    <dbReference type="NCBI Taxonomy" id="39272"/>
    <lineage>
        <taxon>Eukaryota</taxon>
        <taxon>Metazoa</taxon>
        <taxon>Ecdysozoa</taxon>
        <taxon>Arthropoda</taxon>
        <taxon>Hexapoda</taxon>
        <taxon>Collembola</taxon>
        <taxon>Symphypleona</taxon>
        <taxon>Sminthuridae</taxon>
        <taxon>Allacma</taxon>
    </lineage>
</organism>